<gene>
    <name evidence="2" type="ORF">MtrunA17_Chr1g0200541</name>
</gene>
<name>A0A396JW91_MEDTR</name>
<evidence type="ECO:0000256" key="1">
    <source>
        <dbReference type="SAM" id="MobiDB-lite"/>
    </source>
</evidence>
<protein>
    <submittedName>
        <fullName evidence="2">Uncharacterized protein</fullName>
    </submittedName>
</protein>
<sequence length="297" mass="32852">MQQGLKHTQKQVVCESTKVFDTFDELYKTTDVSDLNFSDQEGPSKEGDNVDVAEIVAIQKGIDPSTLPLHKFFDLLHEDCELPLGEVRLADKDPNHASSVTLLESAEIVEKVSKEIDRLDQDAHSKVSVNVENDTYEPVILKTKDTTLSKQHNKTGRQFFLSVDVVSAQSARDPSFNAQIALYENDTFGTSILMPVITSDAGLEPEKGRASKHVMLHADKLHISVTSPPELCSNAKQLPLNDIFVPLQSGYLNATIITPITTYDENFGPDKGRISQPANSKNTSEACKKSEKLLRKL</sequence>
<reference evidence="2" key="1">
    <citation type="journal article" date="2018" name="Nat. Plants">
        <title>Whole-genome landscape of Medicago truncatula symbiotic genes.</title>
        <authorList>
            <person name="Pecrix Y."/>
            <person name="Gamas P."/>
            <person name="Carrere S."/>
        </authorList>
    </citation>
    <scope>NUCLEOTIDE SEQUENCE</scope>
    <source>
        <tissue evidence="2">Leaves</tissue>
    </source>
</reference>
<accession>A0A396JW91</accession>
<proteinExistence type="predicted"/>
<evidence type="ECO:0000313" key="2">
    <source>
        <dbReference type="EMBL" id="RHN81564.1"/>
    </source>
</evidence>
<dbReference type="AlphaFoldDB" id="A0A396JW91"/>
<feature type="region of interest" description="Disordered" evidence="1">
    <location>
        <begin position="267"/>
        <end position="290"/>
    </location>
</feature>
<comment type="caution">
    <text evidence="2">The sequence shown here is derived from an EMBL/GenBank/DDBJ whole genome shotgun (WGS) entry which is preliminary data.</text>
</comment>
<dbReference type="Gramene" id="rna5630">
    <property type="protein sequence ID" value="RHN81564.1"/>
    <property type="gene ID" value="gene5630"/>
</dbReference>
<dbReference type="Proteomes" id="UP000265566">
    <property type="component" value="Chromosome 1"/>
</dbReference>
<feature type="compositionally biased region" description="Polar residues" evidence="1">
    <location>
        <begin position="276"/>
        <end position="285"/>
    </location>
</feature>
<dbReference type="EMBL" id="PSQE01000001">
    <property type="protein sequence ID" value="RHN81564.1"/>
    <property type="molecule type" value="Genomic_DNA"/>
</dbReference>
<organism evidence="2">
    <name type="scientific">Medicago truncatula</name>
    <name type="common">Barrel medic</name>
    <name type="synonym">Medicago tribuloides</name>
    <dbReference type="NCBI Taxonomy" id="3880"/>
    <lineage>
        <taxon>Eukaryota</taxon>
        <taxon>Viridiplantae</taxon>
        <taxon>Streptophyta</taxon>
        <taxon>Embryophyta</taxon>
        <taxon>Tracheophyta</taxon>
        <taxon>Spermatophyta</taxon>
        <taxon>Magnoliopsida</taxon>
        <taxon>eudicotyledons</taxon>
        <taxon>Gunneridae</taxon>
        <taxon>Pentapetalae</taxon>
        <taxon>rosids</taxon>
        <taxon>fabids</taxon>
        <taxon>Fabales</taxon>
        <taxon>Fabaceae</taxon>
        <taxon>Papilionoideae</taxon>
        <taxon>50 kb inversion clade</taxon>
        <taxon>NPAAA clade</taxon>
        <taxon>Hologalegina</taxon>
        <taxon>IRL clade</taxon>
        <taxon>Trifolieae</taxon>
        <taxon>Medicago</taxon>
    </lineage>
</organism>